<dbReference type="GO" id="GO:0004930">
    <property type="term" value="F:G protein-coupled receptor activity"/>
    <property type="evidence" value="ECO:0007669"/>
    <property type="project" value="UniProtKB-KW"/>
</dbReference>
<dbReference type="AlphaFoldDB" id="A0A914AS30"/>
<feature type="transmembrane region" description="Helical" evidence="10">
    <location>
        <begin position="262"/>
        <end position="283"/>
    </location>
</feature>
<keyword evidence="6 10" id="KW-0472">Membrane</keyword>
<evidence type="ECO:0000256" key="3">
    <source>
        <dbReference type="ARBA" id="ARBA00022692"/>
    </source>
</evidence>
<name>A0A914AS30_PATMI</name>
<dbReference type="PRINTS" id="PR00237">
    <property type="entry name" value="GPCRRHODOPSN"/>
</dbReference>
<sequence length="431" mass="48404">MIHDPDQYPRETNKEFLDPDQQLGIHGSRYEACDVSFYIKDSNTHSDIQCTENNRPYYSAYNYTYTSTIMNATTVIPVTASPPLYSYQARIGLACVWILAAVLGLVGNSLVIWSVVLSKKLRTVTNAFVVNLSLVDFWTSLSYPWQAVAILSHGSWPLATEVPCYIAAVQFYTGLGGSLYSLAAIAFNRFMLVTQKTETYSRWYSPGKVSVMIAATWVIPSIVFFLPPILGIGDFGYDPQDNTCSDKDGHPRGQEYNLAQSLGLYPIPMLIIVSSYTALYIHLKRHFRKQKRRRAQQGSPSQDVDGGTVGESTVSFTVVSESSPVPANDMTKGIRREISRQQLAITKNLFMVFFIFFLLMSPYFISLAIPSSGAFALYGATISMLNSCVNPIIYTAKHPQFKLVLRKILRCRYSQIPEPSDWLKSILSRRK</sequence>
<keyword evidence="7 9" id="KW-0675">Receptor</keyword>
<feature type="transmembrane region" description="Helical" evidence="10">
    <location>
        <begin position="349"/>
        <end position="369"/>
    </location>
</feature>
<feature type="transmembrane region" description="Helical" evidence="10">
    <location>
        <begin position="375"/>
        <end position="396"/>
    </location>
</feature>
<dbReference type="CDD" id="cd00637">
    <property type="entry name" value="7tm_classA_rhodopsin-like"/>
    <property type="match status" value="1"/>
</dbReference>
<feature type="transmembrane region" description="Helical" evidence="10">
    <location>
        <begin position="209"/>
        <end position="230"/>
    </location>
</feature>
<dbReference type="EnsemblMetazoa" id="XM_038210530.1">
    <property type="protein sequence ID" value="XP_038066458.1"/>
    <property type="gene ID" value="LOC119736517"/>
</dbReference>
<evidence type="ECO:0000256" key="8">
    <source>
        <dbReference type="ARBA" id="ARBA00023224"/>
    </source>
</evidence>
<keyword evidence="5 9" id="KW-0297">G-protein coupled receptor</keyword>
<dbReference type="RefSeq" id="XP_038066458.1">
    <property type="nucleotide sequence ID" value="XM_038210530.1"/>
</dbReference>
<dbReference type="InterPro" id="IPR017452">
    <property type="entry name" value="GPCR_Rhodpsn_7TM"/>
</dbReference>
<dbReference type="Proteomes" id="UP000887568">
    <property type="component" value="Unplaced"/>
</dbReference>
<organism evidence="12 13">
    <name type="scientific">Patiria miniata</name>
    <name type="common">Bat star</name>
    <name type="synonym">Asterina miniata</name>
    <dbReference type="NCBI Taxonomy" id="46514"/>
    <lineage>
        <taxon>Eukaryota</taxon>
        <taxon>Metazoa</taxon>
        <taxon>Echinodermata</taxon>
        <taxon>Eleutherozoa</taxon>
        <taxon>Asterozoa</taxon>
        <taxon>Asteroidea</taxon>
        <taxon>Valvatacea</taxon>
        <taxon>Valvatida</taxon>
        <taxon>Asterinidae</taxon>
        <taxon>Patiria</taxon>
    </lineage>
</organism>
<dbReference type="InterPro" id="IPR000276">
    <property type="entry name" value="GPCR_Rhodpsn"/>
</dbReference>
<evidence type="ECO:0000313" key="12">
    <source>
        <dbReference type="EnsemblMetazoa" id="XP_038066458.1"/>
    </source>
</evidence>
<dbReference type="SUPFAM" id="SSF81321">
    <property type="entry name" value="Family A G protein-coupled receptor-like"/>
    <property type="match status" value="1"/>
</dbReference>
<reference evidence="12" key="1">
    <citation type="submission" date="2022-11" db="UniProtKB">
        <authorList>
            <consortium name="EnsemblMetazoa"/>
        </authorList>
    </citation>
    <scope>IDENTIFICATION</scope>
</reference>
<keyword evidence="8 9" id="KW-0807">Transducer</keyword>
<dbReference type="PROSITE" id="PS00237">
    <property type="entry name" value="G_PROTEIN_RECEP_F1_1"/>
    <property type="match status" value="1"/>
</dbReference>
<dbReference type="Pfam" id="PF00001">
    <property type="entry name" value="7tm_1"/>
    <property type="match status" value="1"/>
</dbReference>
<evidence type="ECO:0000256" key="6">
    <source>
        <dbReference type="ARBA" id="ARBA00023136"/>
    </source>
</evidence>
<evidence type="ECO:0000256" key="1">
    <source>
        <dbReference type="ARBA" id="ARBA00004651"/>
    </source>
</evidence>
<feature type="transmembrane region" description="Helical" evidence="10">
    <location>
        <begin position="128"/>
        <end position="145"/>
    </location>
</feature>
<protein>
    <recommendedName>
        <fullName evidence="11">G-protein coupled receptors family 1 profile domain-containing protein</fullName>
    </recommendedName>
</protein>
<dbReference type="OMA" id="MASMHET"/>
<accession>A0A914AS30</accession>
<dbReference type="Gene3D" id="1.20.1070.10">
    <property type="entry name" value="Rhodopsin 7-helix transmembrane proteins"/>
    <property type="match status" value="1"/>
</dbReference>
<dbReference type="GeneID" id="119736517"/>
<evidence type="ECO:0000256" key="10">
    <source>
        <dbReference type="SAM" id="Phobius"/>
    </source>
</evidence>
<evidence type="ECO:0000256" key="5">
    <source>
        <dbReference type="ARBA" id="ARBA00023040"/>
    </source>
</evidence>
<keyword evidence="2" id="KW-1003">Cell membrane</keyword>
<feature type="transmembrane region" description="Helical" evidence="10">
    <location>
        <begin position="91"/>
        <end position="116"/>
    </location>
</feature>
<keyword evidence="4 10" id="KW-1133">Transmembrane helix</keyword>
<evidence type="ECO:0000259" key="11">
    <source>
        <dbReference type="PROSITE" id="PS50262"/>
    </source>
</evidence>
<dbReference type="PANTHER" id="PTHR24228">
    <property type="entry name" value="B2 BRADYKININ RECEPTOR/ANGIOTENSIN II RECEPTOR"/>
    <property type="match status" value="1"/>
</dbReference>
<dbReference type="OrthoDB" id="10044919at2759"/>
<feature type="domain" description="G-protein coupled receptors family 1 profile" evidence="11">
    <location>
        <begin position="107"/>
        <end position="394"/>
    </location>
</feature>
<dbReference type="GO" id="GO:0005886">
    <property type="term" value="C:plasma membrane"/>
    <property type="evidence" value="ECO:0007669"/>
    <property type="project" value="UniProtKB-SubCell"/>
</dbReference>
<proteinExistence type="inferred from homology"/>
<comment type="similarity">
    <text evidence="9">Belongs to the G-protein coupled receptor 1 family.</text>
</comment>
<feature type="transmembrane region" description="Helical" evidence="10">
    <location>
        <begin position="165"/>
        <end position="188"/>
    </location>
</feature>
<dbReference type="PANTHER" id="PTHR24228:SF72">
    <property type="entry name" value="G-PROTEIN COUPLED RECEPTORS FAMILY 1 PROFILE DOMAIN-CONTAINING PROTEIN"/>
    <property type="match status" value="1"/>
</dbReference>
<evidence type="ECO:0000256" key="4">
    <source>
        <dbReference type="ARBA" id="ARBA00022989"/>
    </source>
</evidence>
<evidence type="ECO:0000256" key="2">
    <source>
        <dbReference type="ARBA" id="ARBA00022475"/>
    </source>
</evidence>
<evidence type="ECO:0000313" key="13">
    <source>
        <dbReference type="Proteomes" id="UP000887568"/>
    </source>
</evidence>
<dbReference type="PROSITE" id="PS50262">
    <property type="entry name" value="G_PROTEIN_RECEP_F1_2"/>
    <property type="match status" value="1"/>
</dbReference>
<comment type="subcellular location">
    <subcellularLocation>
        <location evidence="1">Cell membrane</location>
        <topology evidence="1">Multi-pass membrane protein</topology>
    </subcellularLocation>
</comment>
<keyword evidence="3 9" id="KW-0812">Transmembrane</keyword>
<evidence type="ECO:0000256" key="7">
    <source>
        <dbReference type="ARBA" id="ARBA00023170"/>
    </source>
</evidence>
<keyword evidence="13" id="KW-1185">Reference proteome</keyword>
<evidence type="ECO:0000256" key="9">
    <source>
        <dbReference type="RuleBase" id="RU000688"/>
    </source>
</evidence>